<dbReference type="InterPro" id="IPR001584">
    <property type="entry name" value="Integrase_cat-core"/>
</dbReference>
<keyword evidence="3" id="KW-1185">Reference proteome</keyword>
<protein>
    <submittedName>
        <fullName evidence="2">Uncharacterized protein LOC105324479</fullName>
    </submittedName>
</protein>
<gene>
    <name evidence="2" type="ORF">TNCV_1741561</name>
</gene>
<dbReference type="InterPro" id="IPR036397">
    <property type="entry name" value="RNaseH_sf"/>
</dbReference>
<dbReference type="GO" id="GO:0015074">
    <property type="term" value="P:DNA integration"/>
    <property type="evidence" value="ECO:0007669"/>
    <property type="project" value="InterPro"/>
</dbReference>
<dbReference type="EMBL" id="BMAU01021142">
    <property type="protein sequence ID" value="GFX92236.1"/>
    <property type="molecule type" value="Genomic_DNA"/>
</dbReference>
<organism evidence="2 3">
    <name type="scientific">Trichonephila clavipes</name>
    <name type="common">Golden silk orbweaver</name>
    <name type="synonym">Nephila clavipes</name>
    <dbReference type="NCBI Taxonomy" id="2585209"/>
    <lineage>
        <taxon>Eukaryota</taxon>
        <taxon>Metazoa</taxon>
        <taxon>Ecdysozoa</taxon>
        <taxon>Arthropoda</taxon>
        <taxon>Chelicerata</taxon>
        <taxon>Arachnida</taxon>
        <taxon>Araneae</taxon>
        <taxon>Araneomorphae</taxon>
        <taxon>Entelegynae</taxon>
        <taxon>Araneoidea</taxon>
        <taxon>Nephilidae</taxon>
        <taxon>Trichonephila</taxon>
    </lineage>
</organism>
<dbReference type="SUPFAM" id="SSF53098">
    <property type="entry name" value="Ribonuclease H-like"/>
    <property type="match status" value="1"/>
</dbReference>
<sequence length="129" mass="14698">MILSDLGKEFTDDIFKQITSMADIALSYTTNRNLKANGQSERINTTLKTIVLSLIVHKVDFDLAVVVHKYFYNETKHSSLGFTPGIVHFTRNLSLIFDTVTDPVESPLLTVKTGMRNLCYLTFKYCRDK</sequence>
<proteinExistence type="predicted"/>
<comment type="caution">
    <text evidence="2">The sequence shown here is derived from an EMBL/GenBank/DDBJ whole genome shotgun (WGS) entry which is preliminary data.</text>
</comment>
<dbReference type="Gene3D" id="3.30.420.10">
    <property type="entry name" value="Ribonuclease H-like superfamily/Ribonuclease H"/>
    <property type="match status" value="1"/>
</dbReference>
<evidence type="ECO:0000259" key="1">
    <source>
        <dbReference type="PROSITE" id="PS50994"/>
    </source>
</evidence>
<evidence type="ECO:0000313" key="2">
    <source>
        <dbReference type="EMBL" id="GFX92236.1"/>
    </source>
</evidence>
<dbReference type="GO" id="GO:0003676">
    <property type="term" value="F:nucleic acid binding"/>
    <property type="evidence" value="ECO:0007669"/>
    <property type="project" value="InterPro"/>
</dbReference>
<dbReference type="InterPro" id="IPR012337">
    <property type="entry name" value="RNaseH-like_sf"/>
</dbReference>
<name>A0A8X6UTR0_TRICX</name>
<reference evidence="2" key="1">
    <citation type="submission" date="2020-08" db="EMBL/GenBank/DDBJ databases">
        <title>Multicomponent nature underlies the extraordinary mechanical properties of spider dragline silk.</title>
        <authorList>
            <person name="Kono N."/>
            <person name="Nakamura H."/>
            <person name="Mori M."/>
            <person name="Yoshida Y."/>
            <person name="Ohtoshi R."/>
            <person name="Malay A.D."/>
            <person name="Moran D.A.P."/>
            <person name="Tomita M."/>
            <person name="Numata K."/>
            <person name="Arakawa K."/>
        </authorList>
    </citation>
    <scope>NUCLEOTIDE SEQUENCE</scope>
</reference>
<dbReference type="PROSITE" id="PS50994">
    <property type="entry name" value="INTEGRASE"/>
    <property type="match status" value="1"/>
</dbReference>
<dbReference type="Proteomes" id="UP000887159">
    <property type="component" value="Unassembled WGS sequence"/>
</dbReference>
<accession>A0A8X6UTR0</accession>
<feature type="domain" description="Integrase catalytic" evidence="1">
    <location>
        <begin position="1"/>
        <end position="92"/>
    </location>
</feature>
<dbReference type="AlphaFoldDB" id="A0A8X6UTR0"/>
<evidence type="ECO:0000313" key="3">
    <source>
        <dbReference type="Proteomes" id="UP000887159"/>
    </source>
</evidence>